<dbReference type="SUPFAM" id="SSF46785">
    <property type="entry name" value="Winged helix' DNA-binding domain"/>
    <property type="match status" value="1"/>
</dbReference>
<dbReference type="Proteomes" id="UP000076878">
    <property type="component" value="Unassembled WGS sequence"/>
</dbReference>
<dbReference type="InterPro" id="IPR050313">
    <property type="entry name" value="Carb_Metab_HTH_regulators"/>
</dbReference>
<dbReference type="GO" id="GO:0003677">
    <property type="term" value="F:DNA binding"/>
    <property type="evidence" value="ECO:0007669"/>
    <property type="project" value="UniProtKB-KW"/>
</dbReference>
<evidence type="ECO:0000256" key="2">
    <source>
        <dbReference type="ARBA" id="ARBA00023125"/>
    </source>
</evidence>
<dbReference type="InterPro" id="IPR001034">
    <property type="entry name" value="DeoR_HTH"/>
</dbReference>
<dbReference type="PROSITE" id="PS00894">
    <property type="entry name" value="HTH_DEOR_1"/>
    <property type="match status" value="1"/>
</dbReference>
<dbReference type="Pfam" id="PF08220">
    <property type="entry name" value="HTH_DeoR"/>
    <property type="match status" value="1"/>
</dbReference>
<dbReference type="PANTHER" id="PTHR30363:SF56">
    <property type="entry name" value="TRANSCRIPTIONAL REGULATOR, DEOR FAMILY"/>
    <property type="match status" value="1"/>
</dbReference>
<dbReference type="PROSITE" id="PS51000">
    <property type="entry name" value="HTH_DEOR_2"/>
    <property type="match status" value="1"/>
</dbReference>
<accession>A0A143YAQ4</accession>
<dbReference type="SMART" id="SM00420">
    <property type="entry name" value="HTH_DEOR"/>
    <property type="match status" value="1"/>
</dbReference>
<keyword evidence="8" id="KW-1185">Reference proteome</keyword>
<keyword evidence="2" id="KW-0238">DNA-binding</keyword>
<dbReference type="Gene3D" id="1.10.10.10">
    <property type="entry name" value="Winged helix-like DNA-binding domain superfamily/Winged helix DNA-binding domain"/>
    <property type="match status" value="1"/>
</dbReference>
<evidence type="ECO:0000259" key="4">
    <source>
        <dbReference type="PROSITE" id="PS51000"/>
    </source>
</evidence>
<keyword evidence="3" id="KW-0804">Transcription</keyword>
<dbReference type="PANTHER" id="PTHR30363">
    <property type="entry name" value="HTH-TYPE TRANSCRIPTIONAL REGULATOR SRLR-RELATED"/>
    <property type="match status" value="1"/>
</dbReference>
<evidence type="ECO:0000256" key="1">
    <source>
        <dbReference type="ARBA" id="ARBA00023015"/>
    </source>
</evidence>
<dbReference type="InterPro" id="IPR037171">
    <property type="entry name" value="NagB/RpiA_transferase-like"/>
</dbReference>
<dbReference type="SUPFAM" id="SSF100950">
    <property type="entry name" value="NagB/RpiA/CoA transferase-like"/>
    <property type="match status" value="1"/>
</dbReference>
<sequence length="249" mass="27701">MLTEERHKIILDTLAKDNIVKLQDLVDQTGSSESTIRRDLSTLEEAGFLIRVHGGAKRNYNVSAEDRMEDKTSKNVQDKQRIAEKAAQLVSDQDIIFLDAGSTTYEMIPFLKGKSILVVTNGVPHASFLSDLQIETILIGGKIKMETKAVIGPVSQMQMKNYRFSKAFLGINGIDKQYGFTTPDTEEAAVKRIAIENAAQSYVVADASKFKRVSFVKVCDIEDCGIISHNVPSEIKRNLKNSTTIWEAE</sequence>
<dbReference type="Gene3D" id="3.40.50.1360">
    <property type="match status" value="1"/>
</dbReference>
<dbReference type="Pfam" id="PF00455">
    <property type="entry name" value="DeoRC"/>
    <property type="match status" value="1"/>
</dbReference>
<dbReference type="STRING" id="640938.TR210_294"/>
<dbReference type="AlphaFoldDB" id="A0A143YAQ4"/>
<reference evidence="6 8" key="2">
    <citation type="submission" date="2016-10" db="EMBL/GenBank/DDBJ databases">
        <authorList>
            <person name="Varghese N."/>
            <person name="Submissions S."/>
        </authorList>
    </citation>
    <scope>NUCLEOTIDE SEQUENCE [LARGE SCALE GENOMIC DNA]</scope>
    <source>
        <strain evidence="6 8">DSM 22150</strain>
    </source>
</reference>
<dbReference type="InterPro" id="IPR014036">
    <property type="entry name" value="DeoR-like_C"/>
</dbReference>
<dbReference type="InterPro" id="IPR036388">
    <property type="entry name" value="WH-like_DNA-bd_sf"/>
</dbReference>
<feature type="domain" description="HTH deoR-type" evidence="4">
    <location>
        <begin position="3"/>
        <end position="58"/>
    </location>
</feature>
<dbReference type="RefSeq" id="WP_068620850.1">
    <property type="nucleotide sequence ID" value="NZ_FJNB01000002.1"/>
</dbReference>
<proteinExistence type="predicted"/>
<dbReference type="EMBL" id="FJNB01000002">
    <property type="protein sequence ID" value="CZQ83761.1"/>
    <property type="molecule type" value="Genomic_DNA"/>
</dbReference>
<organism evidence="5 7">
    <name type="scientific">Trichococcus ilyis</name>
    <dbReference type="NCBI Taxonomy" id="640938"/>
    <lineage>
        <taxon>Bacteria</taxon>
        <taxon>Bacillati</taxon>
        <taxon>Bacillota</taxon>
        <taxon>Bacilli</taxon>
        <taxon>Lactobacillales</taxon>
        <taxon>Carnobacteriaceae</taxon>
        <taxon>Trichococcus</taxon>
    </lineage>
</organism>
<evidence type="ECO:0000313" key="6">
    <source>
        <dbReference type="EMBL" id="SEJ32842.1"/>
    </source>
</evidence>
<dbReference type="InterPro" id="IPR036390">
    <property type="entry name" value="WH_DNA-bd_sf"/>
</dbReference>
<dbReference type="Proteomes" id="UP000199280">
    <property type="component" value="Unassembled WGS sequence"/>
</dbReference>
<name>A0A143YAQ4_9LACT</name>
<evidence type="ECO:0000256" key="3">
    <source>
        <dbReference type="ARBA" id="ARBA00023163"/>
    </source>
</evidence>
<dbReference type="OrthoDB" id="9797223at2"/>
<evidence type="ECO:0000313" key="5">
    <source>
        <dbReference type="EMBL" id="CZQ83761.1"/>
    </source>
</evidence>
<dbReference type="GO" id="GO:0003700">
    <property type="term" value="F:DNA-binding transcription factor activity"/>
    <property type="evidence" value="ECO:0007669"/>
    <property type="project" value="InterPro"/>
</dbReference>
<dbReference type="EMBL" id="FNYT01000011">
    <property type="protein sequence ID" value="SEJ32842.1"/>
    <property type="molecule type" value="Genomic_DNA"/>
</dbReference>
<protein>
    <submittedName>
        <fullName evidence="5">Lacr bacterial regulatory protein hth signature</fullName>
    </submittedName>
    <submittedName>
        <fullName evidence="6">Transcriptional regulator, DeoR family</fullName>
    </submittedName>
</protein>
<reference evidence="5 7" key="1">
    <citation type="submission" date="2016-02" db="EMBL/GenBank/DDBJ databases">
        <authorList>
            <person name="Wen L."/>
            <person name="He K."/>
            <person name="Yang H."/>
        </authorList>
    </citation>
    <scope>NUCLEOTIDE SEQUENCE [LARGE SCALE GENOMIC DNA]</scope>
    <source>
        <strain evidence="5">Trichococcus_R210</strain>
    </source>
</reference>
<dbReference type="InterPro" id="IPR018356">
    <property type="entry name" value="Tscrpt_reg_HTH_DeoR_CS"/>
</dbReference>
<evidence type="ECO:0000313" key="8">
    <source>
        <dbReference type="Proteomes" id="UP000199280"/>
    </source>
</evidence>
<dbReference type="PRINTS" id="PR00037">
    <property type="entry name" value="HTHLACR"/>
</dbReference>
<dbReference type="SMART" id="SM01134">
    <property type="entry name" value="DeoRC"/>
    <property type="match status" value="1"/>
</dbReference>
<evidence type="ECO:0000313" key="7">
    <source>
        <dbReference type="Proteomes" id="UP000076878"/>
    </source>
</evidence>
<gene>
    <name evidence="6" type="ORF">SAMN05216375_11160</name>
    <name evidence="5" type="ORF">TR210_294</name>
</gene>
<keyword evidence="1" id="KW-0805">Transcription regulation</keyword>